<accession>A0ABT9US95</accession>
<name>A0ABT9US95_9FIRM</name>
<organism evidence="1 2">
    <name type="scientific">Eubacterium multiforme</name>
    <dbReference type="NCBI Taxonomy" id="83339"/>
    <lineage>
        <taxon>Bacteria</taxon>
        <taxon>Bacillati</taxon>
        <taxon>Bacillota</taxon>
        <taxon>Clostridia</taxon>
        <taxon>Eubacteriales</taxon>
        <taxon>Eubacteriaceae</taxon>
        <taxon>Eubacterium</taxon>
    </lineage>
</organism>
<evidence type="ECO:0000313" key="2">
    <source>
        <dbReference type="Proteomes" id="UP001228504"/>
    </source>
</evidence>
<evidence type="ECO:0000313" key="1">
    <source>
        <dbReference type="EMBL" id="MDQ0149187.1"/>
    </source>
</evidence>
<comment type="caution">
    <text evidence="1">The sequence shown here is derived from an EMBL/GenBank/DDBJ whole genome shotgun (WGS) entry which is preliminary data.</text>
</comment>
<protein>
    <submittedName>
        <fullName evidence="1">Uncharacterized protein</fullName>
    </submittedName>
</protein>
<dbReference type="Proteomes" id="UP001228504">
    <property type="component" value="Unassembled WGS sequence"/>
</dbReference>
<dbReference type="NCBIfam" id="NF041553">
    <property type="entry name" value="CBO2463_dom"/>
    <property type="match status" value="1"/>
</dbReference>
<dbReference type="RefSeq" id="WP_307484292.1">
    <property type="nucleotide sequence ID" value="NZ_JAUSUF010000002.1"/>
</dbReference>
<keyword evidence="2" id="KW-1185">Reference proteome</keyword>
<gene>
    <name evidence="1" type="ORF">J2S18_001117</name>
</gene>
<proteinExistence type="predicted"/>
<sequence length="84" mass="9284">MKYGDKIIKMEGIIVEISDGSIGMDLKGRLGHLSVPMRMLITDYPLKVGQEVAFNMSFPEVISPNANEKYVSNIEIRKGGKING</sequence>
<dbReference type="EMBL" id="JAUSUF010000002">
    <property type="protein sequence ID" value="MDQ0149187.1"/>
    <property type="molecule type" value="Genomic_DNA"/>
</dbReference>
<reference evidence="1 2" key="1">
    <citation type="submission" date="2023-07" db="EMBL/GenBank/DDBJ databases">
        <title>Genomic Encyclopedia of Type Strains, Phase IV (KMG-IV): sequencing the most valuable type-strain genomes for metagenomic binning, comparative biology and taxonomic classification.</title>
        <authorList>
            <person name="Goeker M."/>
        </authorList>
    </citation>
    <scope>NUCLEOTIDE SEQUENCE [LARGE SCALE GENOMIC DNA]</scope>
    <source>
        <strain evidence="1 2">DSM 20694</strain>
    </source>
</reference>
<dbReference type="InterPro" id="IPR048108">
    <property type="entry name" value="CBO2463_dom"/>
</dbReference>